<dbReference type="NCBIfam" id="TIGR02451">
    <property type="entry name" value="anti_sig_ChrR"/>
    <property type="match status" value="1"/>
</dbReference>
<gene>
    <name evidence="2" type="ORF">GPUN_1989</name>
</gene>
<dbReference type="Pfam" id="PF12973">
    <property type="entry name" value="Cupin_7"/>
    <property type="match status" value="1"/>
</dbReference>
<keyword evidence="3" id="KW-1185">Reference proteome</keyword>
<dbReference type="InterPro" id="IPR041916">
    <property type="entry name" value="Anti_sigma_zinc_sf"/>
</dbReference>
<dbReference type="InterPro" id="IPR025979">
    <property type="entry name" value="ChrR-like_cupin_dom"/>
</dbReference>
<dbReference type="Proteomes" id="UP000053586">
    <property type="component" value="Unassembled WGS sequence"/>
</dbReference>
<dbReference type="EMBL" id="BAET01000021">
    <property type="protein sequence ID" value="GAB56104.1"/>
    <property type="molecule type" value="Genomic_DNA"/>
</dbReference>
<accession>H5TCS7</accession>
<dbReference type="OrthoDB" id="2988517at2"/>
<proteinExistence type="predicted"/>
<evidence type="ECO:0000259" key="1">
    <source>
        <dbReference type="Pfam" id="PF12973"/>
    </source>
</evidence>
<dbReference type="SUPFAM" id="SSF51182">
    <property type="entry name" value="RmlC-like cupins"/>
    <property type="match status" value="1"/>
</dbReference>
<dbReference type="InterPro" id="IPR014710">
    <property type="entry name" value="RmlC-like_jellyroll"/>
</dbReference>
<dbReference type="eggNOG" id="COG3806">
    <property type="taxonomic scope" value="Bacteria"/>
</dbReference>
<dbReference type="Gene3D" id="1.10.10.1320">
    <property type="entry name" value="Anti-sigma factor, zinc-finger domain"/>
    <property type="match status" value="1"/>
</dbReference>
<dbReference type="AlphaFoldDB" id="H5TCS7"/>
<organism evidence="2 3">
    <name type="scientific">Glaciecola punicea ACAM 611</name>
    <dbReference type="NCBI Taxonomy" id="1121923"/>
    <lineage>
        <taxon>Bacteria</taxon>
        <taxon>Pseudomonadati</taxon>
        <taxon>Pseudomonadota</taxon>
        <taxon>Gammaproteobacteria</taxon>
        <taxon>Alteromonadales</taxon>
        <taxon>Alteromonadaceae</taxon>
        <taxon>Glaciecola</taxon>
    </lineage>
</organism>
<feature type="domain" description="ChrR-like cupin" evidence="1">
    <location>
        <begin position="130"/>
        <end position="200"/>
    </location>
</feature>
<dbReference type="Gene3D" id="2.60.120.10">
    <property type="entry name" value="Jelly Rolls"/>
    <property type="match status" value="1"/>
</dbReference>
<dbReference type="InterPro" id="IPR011051">
    <property type="entry name" value="RmlC_Cupin_sf"/>
</dbReference>
<protein>
    <submittedName>
        <fullName evidence="2">Anti-ECFsigma factor, ChrR</fullName>
    </submittedName>
</protein>
<dbReference type="InterPro" id="IPR012807">
    <property type="entry name" value="Anti-sigma_ChrR"/>
</dbReference>
<evidence type="ECO:0000313" key="2">
    <source>
        <dbReference type="EMBL" id="GAB56104.1"/>
    </source>
</evidence>
<reference evidence="2 3" key="2">
    <citation type="journal article" date="2017" name="Antonie Van Leeuwenhoek">
        <title>Rhizobium rhizosphaerae sp. nov., a novel species isolated from rice rhizosphere.</title>
        <authorList>
            <person name="Zhao J.J."/>
            <person name="Zhang J."/>
            <person name="Zhang R.J."/>
            <person name="Zhang C.W."/>
            <person name="Yin H.Q."/>
            <person name="Zhang X.X."/>
        </authorList>
    </citation>
    <scope>NUCLEOTIDE SEQUENCE [LARGE SCALE GENOMIC DNA]</scope>
    <source>
        <strain evidence="2 3">ACAM 611</strain>
    </source>
</reference>
<dbReference type="STRING" id="56804.BAE46_10820"/>
<evidence type="ECO:0000313" key="3">
    <source>
        <dbReference type="Proteomes" id="UP000053586"/>
    </source>
</evidence>
<sequence length="229" mass="25530">MIKHHPSESALRSFVEGALPSTKAILISAHCDMCPTCLSKTRSFTESIAVDMFPDLRQNPTILREYISMFESITNDSTLLNPSYSQTLDTRITLDGREFVLPATLARFADRIGEWSHLAGKLWHASVNIGGGSLAQFIYMDRGASVPEHTHKGNELTLVINGKFTDGGKCYESGDFIELNQQHTHMPTAENYEGCLVVTMLDMPLHFTSGWAMLINPLSQLYFKVNTNN</sequence>
<reference evidence="2 3" key="1">
    <citation type="journal article" date="2012" name="J. Bacteriol.">
        <title>Genome sequence of proteorhodopsin-containing sea ice bacterium Glaciecola punicea ACAM 611T.</title>
        <authorList>
            <person name="Qin Q.-L."/>
            <person name="Xie B.-B."/>
            <person name="Shu Y.-L."/>
            <person name="Rong J.-C."/>
            <person name="Zhao D.-L."/>
            <person name="Zhang X.-Y."/>
            <person name="Chen X.-L."/>
            <person name="Zhou B.-C."/>
            <person name="Zhanga Y.-Z."/>
        </authorList>
    </citation>
    <scope>NUCLEOTIDE SEQUENCE [LARGE SCALE GENOMIC DNA]</scope>
    <source>
        <strain evidence="2 3">ACAM 611</strain>
    </source>
</reference>
<comment type="caution">
    <text evidence="2">The sequence shown here is derived from an EMBL/GenBank/DDBJ whole genome shotgun (WGS) entry which is preliminary data.</text>
</comment>
<name>H5TCS7_9ALTE</name>
<dbReference type="RefSeq" id="WP_006005905.1">
    <property type="nucleotide sequence ID" value="NZ_BAET01000021.1"/>
</dbReference>